<proteinExistence type="predicted"/>
<evidence type="ECO:0000313" key="2">
    <source>
        <dbReference type="Proteomes" id="UP000789366"/>
    </source>
</evidence>
<protein>
    <submittedName>
        <fullName evidence="1">15104_t:CDS:1</fullName>
    </submittedName>
</protein>
<keyword evidence="2" id="KW-1185">Reference proteome</keyword>
<evidence type="ECO:0000313" key="1">
    <source>
        <dbReference type="EMBL" id="CAG8721577.1"/>
    </source>
</evidence>
<gene>
    <name evidence="1" type="ORF">SPELUC_LOCUS12477</name>
</gene>
<organism evidence="1 2">
    <name type="scientific">Cetraspora pellucida</name>
    <dbReference type="NCBI Taxonomy" id="1433469"/>
    <lineage>
        <taxon>Eukaryota</taxon>
        <taxon>Fungi</taxon>
        <taxon>Fungi incertae sedis</taxon>
        <taxon>Mucoromycota</taxon>
        <taxon>Glomeromycotina</taxon>
        <taxon>Glomeromycetes</taxon>
        <taxon>Diversisporales</taxon>
        <taxon>Gigasporaceae</taxon>
        <taxon>Cetraspora</taxon>
    </lineage>
</organism>
<dbReference type="EMBL" id="CAJVPW010029573">
    <property type="protein sequence ID" value="CAG8721577.1"/>
    <property type="molecule type" value="Genomic_DNA"/>
</dbReference>
<dbReference type="Proteomes" id="UP000789366">
    <property type="component" value="Unassembled WGS sequence"/>
</dbReference>
<accession>A0ACA9PSK2</accession>
<reference evidence="1" key="1">
    <citation type="submission" date="2021-06" db="EMBL/GenBank/DDBJ databases">
        <authorList>
            <person name="Kallberg Y."/>
            <person name="Tangrot J."/>
            <person name="Rosling A."/>
        </authorList>
    </citation>
    <scope>NUCLEOTIDE SEQUENCE</scope>
    <source>
        <strain evidence="1">28 12/20/2015</strain>
    </source>
</reference>
<name>A0ACA9PSK2_9GLOM</name>
<comment type="caution">
    <text evidence="1">The sequence shown here is derived from an EMBL/GenBank/DDBJ whole genome shotgun (WGS) entry which is preliminary data.</text>
</comment>
<feature type="non-terminal residue" evidence="1">
    <location>
        <position position="60"/>
    </location>
</feature>
<sequence>MPSHEVFEEVSSQETFKGERTFERETFIESMPQDMYMDLENLNNVMSSQETFKGEPIFER</sequence>